<evidence type="ECO:0000313" key="1">
    <source>
        <dbReference type="EMBL" id="EEC09526.1"/>
    </source>
</evidence>
<dbReference type="HOGENOM" id="CLU_088796_1_0_1"/>
<dbReference type="EMBL" id="ABJB010746161">
    <property type="status" value="NOT_ANNOTATED_CDS"/>
    <property type="molecule type" value="Genomic_DNA"/>
</dbReference>
<sequence length="185" mass="20785">MLMLDVQVPVSAPVGRWGMTVAVGGEVVFTVRIPIYIIFNPWSPEDPVYIPDDVARNFYTMQDKAVIFHGVEDMILTKTWYYGQVQTFHRTVTLPVIEFLMKIKQMTPAQRSDPIAVVRAMSAAVNTNDENGLVIGLWKEPFIDGIHPFAWSSSPTLLHRYMESGGNGVKYGQCFVFAGLLTARE</sequence>
<evidence type="ECO:0000313" key="2">
    <source>
        <dbReference type="EnsemblMetazoa" id="ISCW019474-PA"/>
    </source>
</evidence>
<feature type="non-terminal residue" evidence="1">
    <location>
        <position position="185"/>
    </location>
</feature>
<dbReference type="PANTHER" id="PTHR11590">
    <property type="entry name" value="PROTEIN-GLUTAMINE GAMMA-GLUTAMYLTRANSFERASE"/>
    <property type="match status" value="1"/>
</dbReference>
<dbReference type="VEuPathDB" id="VectorBase:ISCP_027089"/>
<dbReference type="InterPro" id="IPR013783">
    <property type="entry name" value="Ig-like_fold"/>
</dbReference>
<reference evidence="2" key="2">
    <citation type="submission" date="2020-05" db="UniProtKB">
        <authorList>
            <consortium name="EnsemblMetazoa"/>
        </authorList>
    </citation>
    <scope>IDENTIFICATION</scope>
    <source>
        <strain evidence="2">wikel</strain>
    </source>
</reference>
<dbReference type="EMBL" id="DS778349">
    <property type="protein sequence ID" value="EEC09526.1"/>
    <property type="molecule type" value="Genomic_DNA"/>
</dbReference>
<name>B7PSF4_IXOSC</name>
<dbReference type="Proteomes" id="UP000001555">
    <property type="component" value="Unassembled WGS sequence"/>
</dbReference>
<dbReference type="InterPro" id="IPR014756">
    <property type="entry name" value="Ig_E-set"/>
</dbReference>
<dbReference type="Gene3D" id="3.90.260.10">
    <property type="entry name" value="Transglutaminase-like"/>
    <property type="match status" value="1"/>
</dbReference>
<dbReference type="VEuPathDB" id="VectorBase:ISCI019474"/>
<organism>
    <name type="scientific">Ixodes scapularis</name>
    <name type="common">Black-legged tick</name>
    <name type="synonym">Deer tick</name>
    <dbReference type="NCBI Taxonomy" id="6945"/>
    <lineage>
        <taxon>Eukaryota</taxon>
        <taxon>Metazoa</taxon>
        <taxon>Ecdysozoa</taxon>
        <taxon>Arthropoda</taxon>
        <taxon>Chelicerata</taxon>
        <taxon>Arachnida</taxon>
        <taxon>Acari</taxon>
        <taxon>Parasitiformes</taxon>
        <taxon>Ixodida</taxon>
        <taxon>Ixodoidea</taxon>
        <taxon>Ixodidae</taxon>
        <taxon>Ixodinae</taxon>
        <taxon>Ixodes</taxon>
    </lineage>
</organism>
<dbReference type="InterPro" id="IPR036985">
    <property type="entry name" value="Transglutaminase-like_sf"/>
</dbReference>
<dbReference type="EnsemblMetazoa" id="ISCW019474-RA">
    <property type="protein sequence ID" value="ISCW019474-PA"/>
    <property type="gene ID" value="ISCW019474"/>
</dbReference>
<reference evidence="1 3" key="1">
    <citation type="submission" date="2008-03" db="EMBL/GenBank/DDBJ databases">
        <title>Annotation of Ixodes scapularis.</title>
        <authorList>
            <consortium name="Ixodes scapularis Genome Project Consortium"/>
            <person name="Caler E."/>
            <person name="Hannick L.I."/>
            <person name="Bidwell S."/>
            <person name="Joardar V."/>
            <person name="Thiagarajan M."/>
            <person name="Amedeo P."/>
            <person name="Galinsky K.J."/>
            <person name="Schobel S."/>
            <person name="Inman J."/>
            <person name="Hostetler J."/>
            <person name="Miller J."/>
            <person name="Hammond M."/>
            <person name="Megy K."/>
            <person name="Lawson D."/>
            <person name="Kodira C."/>
            <person name="Sutton G."/>
            <person name="Meyer J."/>
            <person name="Hill C.A."/>
            <person name="Birren B."/>
            <person name="Nene V."/>
            <person name="Collins F."/>
            <person name="Alarcon-Chaidez F."/>
            <person name="Wikel S."/>
            <person name="Strausberg R."/>
        </authorList>
    </citation>
    <scope>NUCLEOTIDE SEQUENCE [LARGE SCALE GENOMIC DNA]</scope>
    <source>
        <strain evidence="3">Wikel</strain>
        <strain evidence="1">Wikel colony</strain>
    </source>
</reference>
<dbReference type="PANTHER" id="PTHR11590:SF40">
    <property type="entry name" value="HEMOCYTE PROTEIN-GLUTAMINE GAMMA-GLUTAMYLTRANSFERASE-LIKE PROTEIN"/>
    <property type="match status" value="1"/>
</dbReference>
<dbReference type="SUPFAM" id="SSF54001">
    <property type="entry name" value="Cysteine proteinases"/>
    <property type="match status" value="1"/>
</dbReference>
<dbReference type="VEuPathDB" id="VectorBase:ISCW019474"/>
<dbReference type="InterPro" id="IPR050779">
    <property type="entry name" value="Transglutaminase"/>
</dbReference>
<gene>
    <name evidence="1" type="ORF">IscW_ISCW019474</name>
</gene>
<protein>
    <submittedName>
        <fullName evidence="1 2">Uncharacterized protein</fullName>
    </submittedName>
</protein>
<dbReference type="SUPFAM" id="SSF81296">
    <property type="entry name" value="E set domains"/>
    <property type="match status" value="1"/>
</dbReference>
<dbReference type="InParanoid" id="B7PSF4"/>
<accession>B7PSF4</accession>
<dbReference type="AlphaFoldDB" id="B7PSF4"/>
<dbReference type="PaxDb" id="6945-B7PSF4"/>
<dbReference type="InterPro" id="IPR038765">
    <property type="entry name" value="Papain-like_cys_pep_sf"/>
</dbReference>
<dbReference type="Gene3D" id="2.60.40.10">
    <property type="entry name" value="Immunoglobulins"/>
    <property type="match status" value="1"/>
</dbReference>
<keyword evidence="3" id="KW-1185">Reference proteome</keyword>
<dbReference type="OrthoDB" id="6481693at2759"/>
<evidence type="ECO:0000313" key="3">
    <source>
        <dbReference type="Proteomes" id="UP000001555"/>
    </source>
</evidence>
<proteinExistence type="predicted"/>
<dbReference type="EMBL" id="ABJB010741606">
    <property type="status" value="NOT_ANNOTATED_CDS"/>
    <property type="molecule type" value="Genomic_DNA"/>
</dbReference>